<name>A0AA88N5C7_TACVA</name>
<organism evidence="2 3">
    <name type="scientific">Tachysurus vachellii</name>
    <name type="common">Darkbarbel catfish</name>
    <name type="synonym">Pelteobagrus vachellii</name>
    <dbReference type="NCBI Taxonomy" id="175792"/>
    <lineage>
        <taxon>Eukaryota</taxon>
        <taxon>Metazoa</taxon>
        <taxon>Chordata</taxon>
        <taxon>Craniata</taxon>
        <taxon>Vertebrata</taxon>
        <taxon>Euteleostomi</taxon>
        <taxon>Actinopterygii</taxon>
        <taxon>Neopterygii</taxon>
        <taxon>Teleostei</taxon>
        <taxon>Ostariophysi</taxon>
        <taxon>Siluriformes</taxon>
        <taxon>Bagridae</taxon>
        <taxon>Tachysurus</taxon>
    </lineage>
</organism>
<reference evidence="2" key="1">
    <citation type="submission" date="2023-08" db="EMBL/GenBank/DDBJ databases">
        <title>Pelteobagrus vachellii genome.</title>
        <authorList>
            <person name="Liu H."/>
        </authorList>
    </citation>
    <scope>NUCLEOTIDE SEQUENCE</scope>
    <source>
        <strain evidence="2">PRFRI_2022a</strain>
        <tissue evidence="2">Muscle</tissue>
    </source>
</reference>
<evidence type="ECO:0000313" key="2">
    <source>
        <dbReference type="EMBL" id="KAK2852184.1"/>
    </source>
</evidence>
<gene>
    <name evidence="2" type="ORF">Q7C36_007385</name>
</gene>
<proteinExistence type="predicted"/>
<evidence type="ECO:0000256" key="1">
    <source>
        <dbReference type="SAM" id="MobiDB-lite"/>
    </source>
</evidence>
<dbReference type="EMBL" id="JAVHJS010000007">
    <property type="protein sequence ID" value="KAK2852184.1"/>
    <property type="molecule type" value="Genomic_DNA"/>
</dbReference>
<evidence type="ECO:0000313" key="3">
    <source>
        <dbReference type="Proteomes" id="UP001187315"/>
    </source>
</evidence>
<sequence>MSDPSSEEDPRLAEHSQGPPVRRSPRLAIQTSPPITDWPIEKILATLYDRNIQAPLGINPDQLFHFLLENIPEPTPTQATPTSGPKKATAKRKHCSRANIPQATKKRTDRPDLSSPIQDDPVMSALQNILLVHPQHGLCVAKSCSSFYTSKLGSDPPSARDPSNGPPTTCCRRPFLPTCCCHLSPTARPDPRRSAKPTTSADRLPKANDEEKVKP</sequence>
<dbReference type="AlphaFoldDB" id="A0AA88N5C7"/>
<feature type="compositionally biased region" description="Basic and acidic residues" evidence="1">
    <location>
        <begin position="203"/>
        <end position="215"/>
    </location>
</feature>
<protein>
    <submittedName>
        <fullName evidence="2">Uncharacterized protein</fullName>
    </submittedName>
</protein>
<dbReference type="Proteomes" id="UP001187315">
    <property type="component" value="Unassembled WGS sequence"/>
</dbReference>
<feature type="region of interest" description="Disordered" evidence="1">
    <location>
        <begin position="1"/>
        <end position="34"/>
    </location>
</feature>
<accession>A0AA88N5C7</accession>
<comment type="caution">
    <text evidence="2">The sequence shown here is derived from an EMBL/GenBank/DDBJ whole genome shotgun (WGS) entry which is preliminary data.</text>
</comment>
<feature type="region of interest" description="Disordered" evidence="1">
    <location>
        <begin position="184"/>
        <end position="215"/>
    </location>
</feature>
<keyword evidence="3" id="KW-1185">Reference proteome</keyword>
<feature type="region of interest" description="Disordered" evidence="1">
    <location>
        <begin position="72"/>
        <end position="113"/>
    </location>
</feature>